<organism evidence="1 2">
    <name type="scientific">Nosema bombycis (strain CQ1 / CVCC 102059)</name>
    <name type="common">Microsporidian parasite</name>
    <name type="synonym">Pebrine of silkworm</name>
    <dbReference type="NCBI Taxonomy" id="578461"/>
    <lineage>
        <taxon>Eukaryota</taxon>
        <taxon>Fungi</taxon>
        <taxon>Fungi incertae sedis</taxon>
        <taxon>Microsporidia</taxon>
        <taxon>Nosematidae</taxon>
        <taxon>Nosema</taxon>
    </lineage>
</organism>
<sequence length="448" mass="53604">MQEKIFYGLNSSKLDKKYIRILLLTTDLPIVDAEEYKNYKGRKRNFEAHLWAEKPNDDYNDIINLKFDIDKSLIIYIKEKFKLLIGESLYNFIDRANSFISLKELENYRNFELCRFPSYRECFKNFKIFLKNSQFFGLSKSHENGEDTNKAIMHPTKFMQRINKMIEEDIEKLSSKKEKNIFCNICASFVCGSCKSKGVSDKNSALRTYKFLLEKCFIDLQSKMLDKKLFFHVGGKYDADYYFVELYNQARKLIPEYQEDFEIAEFEDKNVVFQEICQSLYESLKKLQKKVFDELFESDFIHKQFSQLLGKDFKTIDDIFTIEHIVLDYINMLTYLSKFYKNSDGSDFYNYHYPLNFNSSYKCKIVSYLKITLKTNYYNNFKKIEAFNEKGERVEFTKNVHYFIKLHSDCKFYCASEILRKLGIKKIKVVTLQDDFCKMVKVDEYLRN</sequence>
<accession>R0KW43</accession>
<reference evidence="1 2" key="1">
    <citation type="journal article" date="2013" name="BMC Genomics">
        <title>Comparative genomics of parasitic silkworm microsporidia reveal an association between genome expansion and host adaptation.</title>
        <authorList>
            <person name="Pan G."/>
            <person name="Xu J."/>
            <person name="Li T."/>
            <person name="Xia Q."/>
            <person name="Liu S.L."/>
            <person name="Zhang G."/>
            <person name="Li S."/>
            <person name="Li C."/>
            <person name="Liu H."/>
            <person name="Yang L."/>
            <person name="Liu T."/>
            <person name="Zhang X."/>
            <person name="Wu Z."/>
            <person name="Fan W."/>
            <person name="Dang X."/>
            <person name="Xiang H."/>
            <person name="Tao M."/>
            <person name="Li Y."/>
            <person name="Hu J."/>
            <person name="Li Z."/>
            <person name="Lin L."/>
            <person name="Luo J."/>
            <person name="Geng L."/>
            <person name="Wang L."/>
            <person name="Long M."/>
            <person name="Wan Y."/>
            <person name="He N."/>
            <person name="Zhang Z."/>
            <person name="Lu C."/>
            <person name="Keeling P.J."/>
            <person name="Wang J."/>
            <person name="Xiang Z."/>
            <person name="Zhou Z."/>
        </authorList>
    </citation>
    <scope>NUCLEOTIDE SEQUENCE [LARGE SCALE GENOMIC DNA]</scope>
    <source>
        <strain evidence="2">CQ1 / CVCC 102059</strain>
    </source>
</reference>
<protein>
    <submittedName>
        <fullName evidence="1">Uncharacterized protein</fullName>
    </submittedName>
</protein>
<dbReference type="VEuPathDB" id="MicrosporidiaDB:NBO_28g0041"/>
<keyword evidence="2" id="KW-1185">Reference proteome</keyword>
<gene>
    <name evidence="1" type="ORF">NBO_28g0041</name>
</gene>
<dbReference type="AlphaFoldDB" id="R0KW43"/>
<dbReference type="EMBL" id="KB908936">
    <property type="protein sequence ID" value="EOB14402.1"/>
    <property type="molecule type" value="Genomic_DNA"/>
</dbReference>
<evidence type="ECO:0000313" key="1">
    <source>
        <dbReference type="EMBL" id="EOB14402.1"/>
    </source>
</evidence>
<dbReference type="HOGENOM" id="CLU_611239_0_0_1"/>
<proteinExistence type="predicted"/>
<dbReference type="Proteomes" id="UP000016927">
    <property type="component" value="Unassembled WGS sequence"/>
</dbReference>
<evidence type="ECO:0000313" key="2">
    <source>
        <dbReference type="Proteomes" id="UP000016927"/>
    </source>
</evidence>
<name>R0KW43_NOSB1</name>